<gene>
    <name evidence="1" type="ORF">IGC_00564</name>
</gene>
<proteinExistence type="predicted"/>
<accession>J8AYM3</accession>
<evidence type="ECO:0000313" key="1">
    <source>
        <dbReference type="EMBL" id="EJQ86723.1"/>
    </source>
</evidence>
<reference evidence="1 2" key="1">
    <citation type="submission" date="2012-04" db="EMBL/GenBank/DDBJ databases">
        <title>The Genome Sequence of Bacillus cereus HuA4-10.</title>
        <authorList>
            <consortium name="The Broad Institute Genome Sequencing Platform"/>
            <consortium name="The Broad Institute Genome Sequencing Center for Infectious Disease"/>
            <person name="Feldgarden M."/>
            <person name="Van der Auwera G.A."/>
            <person name="Mahillon J."/>
            <person name="Duprez V."/>
            <person name="Timmery S."/>
            <person name="Mattelet C."/>
            <person name="Dierick K."/>
            <person name="Sun M."/>
            <person name="Yu Z."/>
            <person name="Zhu L."/>
            <person name="Hu X."/>
            <person name="Shank E.B."/>
            <person name="Swiecicka I."/>
            <person name="Hansen B.M."/>
            <person name="Andrup L."/>
            <person name="Young S.K."/>
            <person name="Zeng Q."/>
            <person name="Gargeya S."/>
            <person name="Fitzgerald M."/>
            <person name="Haas B."/>
            <person name="Abouelleil A."/>
            <person name="Alvarado L."/>
            <person name="Arachchi H.M."/>
            <person name="Berlin A."/>
            <person name="Chapman S.B."/>
            <person name="Goldberg J."/>
            <person name="Griggs A."/>
            <person name="Gujja S."/>
            <person name="Hansen M."/>
            <person name="Howarth C."/>
            <person name="Imamovic A."/>
            <person name="Larimer J."/>
            <person name="McCowen C."/>
            <person name="Montmayeur A."/>
            <person name="Murphy C."/>
            <person name="Neiman D."/>
            <person name="Pearson M."/>
            <person name="Priest M."/>
            <person name="Roberts A."/>
            <person name="Saif S."/>
            <person name="Shea T."/>
            <person name="Sisk P."/>
            <person name="Sykes S."/>
            <person name="Wortman J."/>
            <person name="Nusbaum C."/>
            <person name="Birren B."/>
        </authorList>
    </citation>
    <scope>NUCLEOTIDE SEQUENCE [LARGE SCALE GENOMIC DNA]</scope>
    <source>
        <strain evidence="1 2">HuA4-10</strain>
    </source>
</reference>
<protein>
    <submittedName>
        <fullName evidence="1">Uncharacterized protein</fullName>
    </submittedName>
</protein>
<dbReference type="Proteomes" id="UP000006977">
    <property type="component" value="Unassembled WGS sequence"/>
</dbReference>
<name>J8AYM3_BACCE</name>
<dbReference type="EMBL" id="AHEA01000004">
    <property type="protein sequence ID" value="EJQ86723.1"/>
    <property type="molecule type" value="Genomic_DNA"/>
</dbReference>
<dbReference type="PATRIC" id="fig|1053206.3.peg.578"/>
<evidence type="ECO:0000313" key="2">
    <source>
        <dbReference type="Proteomes" id="UP000006977"/>
    </source>
</evidence>
<sequence length="60" mass="6917">MFLIGDQPKIMKDLASIAGDFTLRFLLVFPYTYQLHERILALLPRYQDEQSNVNIAVSSD</sequence>
<dbReference type="HOGENOM" id="CLU_2931392_0_0_9"/>
<comment type="caution">
    <text evidence="1">The sequence shown here is derived from an EMBL/GenBank/DDBJ whole genome shotgun (WGS) entry which is preliminary data.</text>
</comment>
<dbReference type="AlphaFoldDB" id="J8AYM3"/>
<organism evidence="1 2">
    <name type="scientific">Bacillus cereus HuA4-10</name>
    <dbReference type="NCBI Taxonomy" id="1053206"/>
    <lineage>
        <taxon>Bacteria</taxon>
        <taxon>Bacillati</taxon>
        <taxon>Bacillota</taxon>
        <taxon>Bacilli</taxon>
        <taxon>Bacillales</taxon>
        <taxon>Bacillaceae</taxon>
        <taxon>Bacillus</taxon>
        <taxon>Bacillus cereus group</taxon>
    </lineage>
</organism>